<dbReference type="OrthoDB" id="9800643at2"/>
<name>A0A1T4XCT6_9BACT</name>
<dbReference type="InterPro" id="IPR007848">
    <property type="entry name" value="Small_mtfrase_dom"/>
</dbReference>
<dbReference type="InterPro" id="IPR019874">
    <property type="entry name" value="RF_methyltr_PrmC"/>
</dbReference>
<comment type="function">
    <text evidence="5">Methylates the class 1 translation termination release factors RF1/PrfA and RF2/PrfB on the glutamine residue of the universally conserved GGQ motif.</text>
</comment>
<sequence>MELGKALRNATERLHRAGVDSPALSARLLAGKALLRTPEQLLMEHRRTLTDAELAAFEILVGRRERGEPVAYLLGEQEFYGLPFFVTPDVLIPRPETELLVDAALDHLHDSAPVRFLDLGTGSGALAVALAASLSYSLGVGLDQSVAALRVAQSNARRNAVDDRLVFVEGDMGRPLPVGGVDLVVSNPPYVTHEEYLELSREVADFEPRGALVSGGPGEDGLDHVRRLAPMAAQSLRPGGLLLVEIGWQQGSGVLRLFQDAASGFRDARIAPDLAGRDRMLMAWRTRD</sequence>
<organism evidence="8 9">
    <name type="scientific">Paucidesulfovibrio gracilis DSM 16080</name>
    <dbReference type="NCBI Taxonomy" id="1121449"/>
    <lineage>
        <taxon>Bacteria</taxon>
        <taxon>Pseudomonadati</taxon>
        <taxon>Thermodesulfobacteriota</taxon>
        <taxon>Desulfovibrionia</taxon>
        <taxon>Desulfovibrionales</taxon>
        <taxon>Desulfovibrionaceae</taxon>
        <taxon>Paucidesulfovibrio</taxon>
    </lineage>
</organism>
<dbReference type="PANTHER" id="PTHR18895">
    <property type="entry name" value="HEMK METHYLTRANSFERASE"/>
    <property type="match status" value="1"/>
</dbReference>
<gene>
    <name evidence="5" type="primary">prmC</name>
    <name evidence="8" type="ORF">SAMN02745704_02003</name>
</gene>
<dbReference type="Gene3D" id="1.10.8.10">
    <property type="entry name" value="DNA helicase RuvA subunit, C-terminal domain"/>
    <property type="match status" value="1"/>
</dbReference>
<feature type="binding site" evidence="5">
    <location>
        <begin position="187"/>
        <end position="190"/>
    </location>
    <ligand>
        <name>substrate</name>
    </ligand>
</feature>
<feature type="binding site" evidence="5">
    <location>
        <begin position="120"/>
        <end position="124"/>
    </location>
    <ligand>
        <name>S-adenosyl-L-methionine</name>
        <dbReference type="ChEBI" id="CHEBI:59789"/>
    </ligand>
</feature>
<keyword evidence="9" id="KW-1185">Reference proteome</keyword>
<feature type="domain" description="Release factor glutamine methyltransferase N-terminal" evidence="7">
    <location>
        <begin position="6"/>
        <end position="75"/>
    </location>
</feature>
<keyword evidence="3 5" id="KW-0949">S-adenosyl-L-methionine</keyword>
<dbReference type="GO" id="GO:0032259">
    <property type="term" value="P:methylation"/>
    <property type="evidence" value="ECO:0007669"/>
    <property type="project" value="UniProtKB-KW"/>
</dbReference>
<feature type="binding site" evidence="5">
    <location>
        <position position="187"/>
    </location>
    <ligand>
        <name>S-adenosyl-L-methionine</name>
        <dbReference type="ChEBI" id="CHEBI:59789"/>
    </ligand>
</feature>
<dbReference type="EC" id="2.1.1.297" evidence="5"/>
<dbReference type="PROSITE" id="PS00092">
    <property type="entry name" value="N6_MTASE"/>
    <property type="match status" value="1"/>
</dbReference>
<comment type="caution">
    <text evidence="5">Lacks conserved residue(s) required for the propagation of feature annotation.</text>
</comment>
<dbReference type="GO" id="GO:0102559">
    <property type="term" value="F:peptide chain release factor N(5)-glutamine methyltransferase activity"/>
    <property type="evidence" value="ECO:0007669"/>
    <property type="project" value="UniProtKB-EC"/>
</dbReference>
<dbReference type="InterPro" id="IPR004556">
    <property type="entry name" value="HemK-like"/>
</dbReference>
<dbReference type="InterPro" id="IPR002052">
    <property type="entry name" value="DNA_methylase_N6_adenine_CS"/>
</dbReference>
<dbReference type="NCBIfam" id="TIGR03534">
    <property type="entry name" value="RF_mod_PrmC"/>
    <property type="match status" value="1"/>
</dbReference>
<dbReference type="AlphaFoldDB" id="A0A1T4XCT6"/>
<dbReference type="STRING" id="1121449.SAMN02745704_02003"/>
<dbReference type="RefSeq" id="WP_078717558.1">
    <property type="nucleotide sequence ID" value="NZ_FUYC01000009.1"/>
</dbReference>
<comment type="similarity">
    <text evidence="5">Belongs to the protein N5-glutamine methyltransferase family. PrmC subfamily.</text>
</comment>
<reference evidence="8 9" key="1">
    <citation type="submission" date="2017-02" db="EMBL/GenBank/DDBJ databases">
        <authorList>
            <person name="Peterson S.W."/>
        </authorList>
    </citation>
    <scope>NUCLEOTIDE SEQUENCE [LARGE SCALE GENOMIC DNA]</scope>
    <source>
        <strain evidence="8 9">DSM 16080</strain>
    </source>
</reference>
<evidence type="ECO:0000259" key="7">
    <source>
        <dbReference type="Pfam" id="PF17827"/>
    </source>
</evidence>
<dbReference type="Pfam" id="PF17827">
    <property type="entry name" value="PrmC_N"/>
    <property type="match status" value="1"/>
</dbReference>
<dbReference type="EMBL" id="FUYC01000009">
    <property type="protein sequence ID" value="SKA86781.1"/>
    <property type="molecule type" value="Genomic_DNA"/>
</dbReference>
<dbReference type="CDD" id="cd02440">
    <property type="entry name" value="AdoMet_MTases"/>
    <property type="match status" value="1"/>
</dbReference>
<dbReference type="GO" id="GO:0003676">
    <property type="term" value="F:nucleic acid binding"/>
    <property type="evidence" value="ECO:0007669"/>
    <property type="project" value="InterPro"/>
</dbReference>
<dbReference type="Gene3D" id="3.40.50.150">
    <property type="entry name" value="Vaccinia Virus protein VP39"/>
    <property type="match status" value="1"/>
</dbReference>
<dbReference type="NCBIfam" id="TIGR00536">
    <property type="entry name" value="hemK_fam"/>
    <property type="match status" value="1"/>
</dbReference>
<proteinExistence type="inferred from homology"/>
<dbReference type="InterPro" id="IPR040758">
    <property type="entry name" value="PrmC_N"/>
</dbReference>
<dbReference type="HAMAP" id="MF_02126">
    <property type="entry name" value="RF_methyltr_PrmC"/>
    <property type="match status" value="1"/>
</dbReference>
<dbReference type="InterPro" id="IPR029063">
    <property type="entry name" value="SAM-dependent_MTases_sf"/>
</dbReference>
<evidence type="ECO:0000259" key="6">
    <source>
        <dbReference type="Pfam" id="PF05175"/>
    </source>
</evidence>
<keyword evidence="1 5" id="KW-0489">Methyltransferase</keyword>
<protein>
    <recommendedName>
        <fullName evidence="5">Release factor glutamine methyltransferase</fullName>
        <shortName evidence="5">RF MTase</shortName>
        <ecNumber evidence="5">2.1.1.297</ecNumber>
    </recommendedName>
    <alternativeName>
        <fullName evidence="5">N5-glutamine methyltransferase PrmC</fullName>
    </alternativeName>
    <alternativeName>
        <fullName evidence="5">Protein-(glutamine-N5) MTase PrmC</fullName>
    </alternativeName>
    <alternativeName>
        <fullName evidence="5">Protein-glutamine N-methyltransferase PrmC</fullName>
    </alternativeName>
</protein>
<comment type="catalytic activity">
    <reaction evidence="4 5">
        <text>L-glutaminyl-[peptide chain release factor] + S-adenosyl-L-methionine = N(5)-methyl-L-glutaminyl-[peptide chain release factor] + S-adenosyl-L-homocysteine + H(+)</text>
        <dbReference type="Rhea" id="RHEA:42896"/>
        <dbReference type="Rhea" id="RHEA-COMP:10271"/>
        <dbReference type="Rhea" id="RHEA-COMP:10272"/>
        <dbReference type="ChEBI" id="CHEBI:15378"/>
        <dbReference type="ChEBI" id="CHEBI:30011"/>
        <dbReference type="ChEBI" id="CHEBI:57856"/>
        <dbReference type="ChEBI" id="CHEBI:59789"/>
        <dbReference type="ChEBI" id="CHEBI:61891"/>
        <dbReference type="EC" id="2.1.1.297"/>
    </reaction>
</comment>
<evidence type="ECO:0000256" key="2">
    <source>
        <dbReference type="ARBA" id="ARBA00022679"/>
    </source>
</evidence>
<evidence type="ECO:0000256" key="5">
    <source>
        <dbReference type="HAMAP-Rule" id="MF_02126"/>
    </source>
</evidence>
<dbReference type="InterPro" id="IPR050320">
    <property type="entry name" value="N5-glutamine_MTase"/>
</dbReference>
<evidence type="ECO:0000313" key="8">
    <source>
        <dbReference type="EMBL" id="SKA86781.1"/>
    </source>
</evidence>
<dbReference type="Proteomes" id="UP000190027">
    <property type="component" value="Unassembled WGS sequence"/>
</dbReference>
<evidence type="ECO:0000256" key="1">
    <source>
        <dbReference type="ARBA" id="ARBA00022603"/>
    </source>
</evidence>
<evidence type="ECO:0000313" key="9">
    <source>
        <dbReference type="Proteomes" id="UP000190027"/>
    </source>
</evidence>
<dbReference type="PANTHER" id="PTHR18895:SF74">
    <property type="entry name" value="MTRF1L RELEASE FACTOR GLUTAMINE METHYLTRANSFERASE"/>
    <property type="match status" value="1"/>
</dbReference>
<evidence type="ECO:0000256" key="3">
    <source>
        <dbReference type="ARBA" id="ARBA00022691"/>
    </source>
</evidence>
<feature type="binding site" evidence="5">
    <location>
        <position position="143"/>
    </location>
    <ligand>
        <name>S-adenosyl-L-methionine</name>
        <dbReference type="ChEBI" id="CHEBI:59789"/>
    </ligand>
</feature>
<dbReference type="SUPFAM" id="SSF53335">
    <property type="entry name" value="S-adenosyl-L-methionine-dependent methyltransferases"/>
    <property type="match status" value="1"/>
</dbReference>
<keyword evidence="2 5" id="KW-0808">Transferase</keyword>
<evidence type="ECO:0000256" key="4">
    <source>
        <dbReference type="ARBA" id="ARBA00048391"/>
    </source>
</evidence>
<dbReference type="Pfam" id="PF05175">
    <property type="entry name" value="MTS"/>
    <property type="match status" value="1"/>
</dbReference>
<accession>A0A1T4XCT6</accession>
<feature type="domain" description="Methyltransferase small" evidence="6">
    <location>
        <begin position="105"/>
        <end position="195"/>
    </location>
</feature>